<dbReference type="GO" id="GO:0022407">
    <property type="term" value="P:regulation of cell-cell adhesion"/>
    <property type="evidence" value="ECO:0007669"/>
    <property type="project" value="UniProtKB-ARBA"/>
</dbReference>
<dbReference type="InterPro" id="IPR001881">
    <property type="entry name" value="EGF-like_Ca-bd_dom"/>
</dbReference>
<dbReference type="InterPro" id="IPR001791">
    <property type="entry name" value="Laminin_G"/>
</dbReference>
<dbReference type="GO" id="GO:0048565">
    <property type="term" value="P:digestive tract development"/>
    <property type="evidence" value="ECO:0007669"/>
    <property type="project" value="UniProtKB-ARBA"/>
</dbReference>
<feature type="domain" description="EGF-like" evidence="16">
    <location>
        <begin position="204"/>
        <end position="240"/>
    </location>
</feature>
<dbReference type="PROSITE" id="PS50025">
    <property type="entry name" value="LAM_G_DOMAIN"/>
    <property type="match status" value="2"/>
</dbReference>
<keyword evidence="4" id="KW-1003">Cell membrane</keyword>
<feature type="domain" description="EGF-like" evidence="16">
    <location>
        <begin position="243"/>
        <end position="280"/>
    </location>
</feature>
<feature type="disulfide bond" evidence="14">
    <location>
        <begin position="702"/>
        <end position="711"/>
    </location>
</feature>
<accession>A0A6I8TBL7</accession>
<dbReference type="PROSITE" id="PS00010">
    <property type="entry name" value="ASX_HYDROXYL"/>
    <property type="match status" value="17"/>
</dbReference>
<dbReference type="FunFam" id="2.10.25.10:FF:000575">
    <property type="entry name" value="Crumbs, isoform C"/>
    <property type="match status" value="1"/>
</dbReference>
<evidence type="ECO:0000256" key="2">
    <source>
        <dbReference type="ARBA" id="ARBA00005847"/>
    </source>
</evidence>
<feature type="domain" description="EGF-like" evidence="16">
    <location>
        <begin position="402"/>
        <end position="438"/>
    </location>
</feature>
<feature type="disulfide bond" evidence="14">
    <location>
        <begin position="1465"/>
        <end position="1474"/>
    </location>
</feature>
<evidence type="ECO:0000256" key="7">
    <source>
        <dbReference type="ARBA" id="ARBA00022729"/>
    </source>
</evidence>
<dbReference type="FunFam" id="2.10.25.10:FF:000496">
    <property type="entry name" value="Crumbs, isoform D"/>
    <property type="match status" value="1"/>
</dbReference>
<dbReference type="Pfam" id="PF12661">
    <property type="entry name" value="hEGF"/>
    <property type="match status" value="3"/>
</dbReference>
<dbReference type="InterPro" id="IPR000152">
    <property type="entry name" value="EGF-type_Asp/Asn_hydroxyl_site"/>
</dbReference>
<dbReference type="InterPro" id="IPR018097">
    <property type="entry name" value="EGF_Ca-bd_CS"/>
</dbReference>
<dbReference type="FunFam" id="2.10.25.10:FF:000252">
    <property type="entry name" value="Crumbs homolog 1 (Drosophila)"/>
    <property type="match status" value="1"/>
</dbReference>
<feature type="disulfide bond" evidence="14">
    <location>
        <begin position="2016"/>
        <end position="2025"/>
    </location>
</feature>
<dbReference type="FunFam" id="2.10.25.10:FF:000109">
    <property type="entry name" value="Notch homolog 4, [Drosophila]"/>
    <property type="match status" value="1"/>
</dbReference>
<dbReference type="GO" id="GO:0010160">
    <property type="term" value="P:formation of animal organ boundary"/>
    <property type="evidence" value="ECO:0007669"/>
    <property type="project" value="UniProtKB-ARBA"/>
</dbReference>
<gene>
    <name evidence="17" type="primary">5571458</name>
</gene>
<dbReference type="Gene3D" id="2.10.25.10">
    <property type="entry name" value="Laminin"/>
    <property type="match status" value="28"/>
</dbReference>
<feature type="domain" description="EGF-like" evidence="16">
    <location>
        <begin position="1946"/>
        <end position="1984"/>
    </location>
</feature>
<dbReference type="GO" id="GO:0043226">
    <property type="term" value="C:organelle"/>
    <property type="evidence" value="ECO:0007669"/>
    <property type="project" value="UniProtKB-ARBA"/>
</dbReference>
<dbReference type="PRINTS" id="PR01983">
    <property type="entry name" value="NOTCH"/>
</dbReference>
<proteinExistence type="inferred from homology"/>
<evidence type="ECO:0000256" key="10">
    <source>
        <dbReference type="ARBA" id="ARBA00022989"/>
    </source>
</evidence>
<feature type="domain" description="EGF-like" evidence="16">
    <location>
        <begin position="1714"/>
        <end position="1748"/>
    </location>
</feature>
<feature type="domain" description="EGF-like" evidence="16">
    <location>
        <begin position="752"/>
        <end position="789"/>
    </location>
</feature>
<dbReference type="InterPro" id="IPR013032">
    <property type="entry name" value="EGF-like_CS"/>
</dbReference>
<dbReference type="PROSITE" id="PS50026">
    <property type="entry name" value="EGF_3"/>
    <property type="match status" value="28"/>
</dbReference>
<organism evidence="17 18">
    <name type="scientific">Aedes aegypti</name>
    <name type="common">Yellowfever mosquito</name>
    <name type="synonym">Culex aegypti</name>
    <dbReference type="NCBI Taxonomy" id="7159"/>
    <lineage>
        <taxon>Eukaryota</taxon>
        <taxon>Metazoa</taxon>
        <taxon>Ecdysozoa</taxon>
        <taxon>Arthropoda</taxon>
        <taxon>Hexapoda</taxon>
        <taxon>Insecta</taxon>
        <taxon>Pterygota</taxon>
        <taxon>Neoptera</taxon>
        <taxon>Endopterygota</taxon>
        <taxon>Diptera</taxon>
        <taxon>Nematocera</taxon>
        <taxon>Culicoidea</taxon>
        <taxon>Culicidae</taxon>
        <taxon>Culicinae</taxon>
        <taxon>Aedini</taxon>
        <taxon>Aedes</taxon>
        <taxon>Stegomyia</taxon>
    </lineage>
</organism>
<keyword evidence="18" id="KW-1185">Reference proteome</keyword>
<dbReference type="GO" id="GO:0043005">
    <property type="term" value="C:neuron projection"/>
    <property type="evidence" value="ECO:0007669"/>
    <property type="project" value="UniProtKB-ARBA"/>
</dbReference>
<feature type="disulfide bond" evidence="14">
    <location>
        <begin position="882"/>
        <end position="891"/>
    </location>
</feature>
<dbReference type="InterPro" id="IPR013320">
    <property type="entry name" value="ConA-like_dom_sf"/>
</dbReference>
<feature type="disulfide bond" evidence="14">
    <location>
        <begin position="1215"/>
        <end position="1224"/>
    </location>
</feature>
<feature type="disulfide bond" evidence="14">
    <location>
        <begin position="490"/>
        <end position="500"/>
    </location>
</feature>
<feature type="domain" description="EGF-like" evidence="16">
    <location>
        <begin position="285"/>
        <end position="323"/>
    </location>
</feature>
<dbReference type="GO" id="GO:0048732">
    <property type="term" value="P:gland development"/>
    <property type="evidence" value="ECO:0007669"/>
    <property type="project" value="UniProtKB-ARBA"/>
</dbReference>
<keyword evidence="10" id="KW-1133">Transmembrane helix</keyword>
<feature type="disulfide bond" evidence="14">
    <location>
        <begin position="230"/>
        <end position="239"/>
    </location>
</feature>
<evidence type="ECO:0000256" key="8">
    <source>
        <dbReference type="ARBA" id="ARBA00022737"/>
    </source>
</evidence>
<evidence type="ECO:0000256" key="4">
    <source>
        <dbReference type="ARBA" id="ARBA00022475"/>
    </source>
</evidence>
<feature type="disulfide bond" evidence="14">
    <location>
        <begin position="1000"/>
        <end position="1009"/>
    </location>
</feature>
<feature type="domain" description="EGF-like" evidence="16">
    <location>
        <begin position="969"/>
        <end position="1010"/>
    </location>
</feature>
<feature type="disulfide bond" evidence="14">
    <location>
        <begin position="428"/>
        <end position="437"/>
    </location>
</feature>
<dbReference type="GO" id="GO:0005112">
    <property type="term" value="F:Notch binding"/>
    <property type="evidence" value="ECO:0007669"/>
    <property type="project" value="TreeGrafter"/>
</dbReference>
<feature type="domain" description="EGF-like" evidence="16">
    <location>
        <begin position="676"/>
        <end position="712"/>
    </location>
</feature>
<dbReference type="Gene3D" id="2.60.120.200">
    <property type="match status" value="3"/>
</dbReference>
<feature type="domain" description="EGF-like" evidence="16">
    <location>
        <begin position="486"/>
        <end position="532"/>
    </location>
</feature>
<dbReference type="GO" id="GO:0008347">
    <property type="term" value="P:glial cell migration"/>
    <property type="evidence" value="ECO:0007669"/>
    <property type="project" value="UniProtKB-ARBA"/>
</dbReference>
<feature type="domain" description="EGF-like" evidence="16">
    <location>
        <begin position="1189"/>
        <end position="1225"/>
    </location>
</feature>
<feature type="disulfide bond" evidence="14">
    <location>
        <begin position="919"/>
        <end position="928"/>
    </location>
</feature>
<feature type="domain" description="EGF-like" evidence="16">
    <location>
        <begin position="364"/>
        <end position="400"/>
    </location>
</feature>
<dbReference type="GO" id="GO:0016358">
    <property type="term" value="P:dendrite development"/>
    <property type="evidence" value="ECO:0007669"/>
    <property type="project" value="UniProtKB-ARBA"/>
</dbReference>
<protein>
    <submittedName>
        <fullName evidence="17">Uncharacterized protein</fullName>
    </submittedName>
</protein>
<comment type="subcellular location">
    <subcellularLocation>
        <location evidence="1">Cell membrane</location>
        <topology evidence="1">Single-pass type I membrane protein</topology>
    </subcellularLocation>
</comment>
<feature type="disulfide bond" evidence="14">
    <location>
        <begin position="294"/>
        <end position="311"/>
    </location>
</feature>
<evidence type="ECO:0000256" key="3">
    <source>
        <dbReference type="ARBA" id="ARBA00022473"/>
    </source>
</evidence>
<dbReference type="PRINTS" id="PR00010">
    <property type="entry name" value="EGFBLOOD"/>
</dbReference>
<feature type="domain" description="EGF-like" evidence="16">
    <location>
        <begin position="829"/>
        <end position="892"/>
    </location>
</feature>
<dbReference type="GO" id="GO:0001764">
    <property type="term" value="P:neuron migration"/>
    <property type="evidence" value="ECO:0007669"/>
    <property type="project" value="UniProtKB-ARBA"/>
</dbReference>
<feature type="disulfide bond" evidence="14">
    <location>
        <begin position="1974"/>
        <end position="1983"/>
    </location>
</feature>
<dbReference type="InterPro" id="IPR009030">
    <property type="entry name" value="Growth_fac_rcpt_cys_sf"/>
</dbReference>
<dbReference type="GO" id="GO:0007219">
    <property type="term" value="P:Notch signaling pathway"/>
    <property type="evidence" value="ECO:0007669"/>
    <property type="project" value="TreeGrafter"/>
</dbReference>
<feature type="domain" description="EGF-like" evidence="16">
    <location>
        <begin position="791"/>
        <end position="827"/>
    </location>
</feature>
<comment type="caution">
    <text evidence="14">Lacks conserved residue(s) required for the propagation of feature annotation.</text>
</comment>
<dbReference type="FunCoup" id="A0A6I8TBL7">
    <property type="interactions" value="331"/>
</dbReference>
<feature type="disulfide bond" evidence="14">
    <location>
        <begin position="1895"/>
        <end position="1904"/>
    </location>
</feature>
<feature type="disulfide bond" evidence="14">
    <location>
        <begin position="1776"/>
        <end position="1785"/>
    </location>
</feature>
<dbReference type="InterPro" id="IPR049883">
    <property type="entry name" value="NOTCH1_EGF-like"/>
</dbReference>
<evidence type="ECO:0000259" key="15">
    <source>
        <dbReference type="PROSITE" id="PS50025"/>
    </source>
</evidence>
<feature type="disulfide bond" evidence="14">
    <location>
        <begin position="898"/>
        <end position="908"/>
    </location>
</feature>
<dbReference type="FunFam" id="2.10.25.10:FF:000327">
    <property type="entry name" value="neurogenic locus notch homolog protein 4"/>
    <property type="match status" value="1"/>
</dbReference>
<feature type="disulfide bond" evidence="14">
    <location>
        <begin position="740"/>
        <end position="749"/>
    </location>
</feature>
<feature type="disulfide bond" evidence="14">
    <location>
        <begin position="522"/>
        <end position="531"/>
    </location>
</feature>
<dbReference type="GO" id="GO:0005509">
    <property type="term" value="F:calcium ion binding"/>
    <property type="evidence" value="ECO:0007669"/>
    <property type="project" value="InterPro"/>
</dbReference>
<evidence type="ECO:0000256" key="9">
    <source>
        <dbReference type="ARBA" id="ARBA00022837"/>
    </source>
</evidence>
<feature type="domain" description="EGF-like" evidence="16">
    <location>
        <begin position="1827"/>
        <end position="1865"/>
    </location>
</feature>
<dbReference type="OrthoDB" id="283575at2759"/>
<feature type="disulfide bond" evidence="14">
    <location>
        <begin position="817"/>
        <end position="826"/>
    </location>
</feature>
<dbReference type="CDD" id="cd00110">
    <property type="entry name" value="LamG"/>
    <property type="match status" value="2"/>
</dbReference>
<dbReference type="GO" id="GO:0051240">
    <property type="term" value="P:positive regulation of multicellular organismal process"/>
    <property type="evidence" value="ECO:0007669"/>
    <property type="project" value="UniProtKB-ARBA"/>
</dbReference>
<dbReference type="FunFam" id="2.60.120.200:FF:000143">
    <property type="entry name" value="Crumbs, isoform D"/>
    <property type="match status" value="1"/>
</dbReference>
<keyword evidence="8" id="KW-0677">Repeat</keyword>
<dbReference type="FunFam" id="2.10.25.10:FF:000472">
    <property type="entry name" value="Uncharacterized protein, isoform A"/>
    <property type="match status" value="1"/>
</dbReference>
<dbReference type="FunFam" id="2.10.25.10:FF:000208">
    <property type="entry name" value="Crumbs 2, cell polarity complex component"/>
    <property type="match status" value="1"/>
</dbReference>
<evidence type="ECO:0000256" key="1">
    <source>
        <dbReference type="ARBA" id="ARBA00004251"/>
    </source>
</evidence>
<dbReference type="Pfam" id="PF00008">
    <property type="entry name" value="EGF"/>
    <property type="match status" value="15"/>
</dbReference>
<dbReference type="FunFam" id="2.10.25.10:FF:000123">
    <property type="entry name" value="Crumbs homolog 1 (Drosophila)"/>
    <property type="match status" value="1"/>
</dbReference>
<keyword evidence="7" id="KW-0732">Signal</keyword>
<evidence type="ECO:0000256" key="13">
    <source>
        <dbReference type="ARBA" id="ARBA00023180"/>
    </source>
</evidence>
<evidence type="ECO:0000256" key="6">
    <source>
        <dbReference type="ARBA" id="ARBA00022692"/>
    </source>
</evidence>
<dbReference type="SUPFAM" id="SSF57196">
    <property type="entry name" value="EGF/Laminin"/>
    <property type="match status" value="20"/>
</dbReference>
<keyword evidence="3" id="KW-0217">Developmental protein</keyword>
<feature type="disulfide bond" evidence="14">
    <location>
        <begin position="1814"/>
        <end position="1823"/>
    </location>
</feature>
<dbReference type="Pfam" id="PF00054">
    <property type="entry name" value="Laminin_G_1"/>
    <property type="match status" value="2"/>
</dbReference>
<dbReference type="FunFam" id="2.10.25.10:FF:000004">
    <property type="entry name" value="Neurogenic locus notch 1"/>
    <property type="match status" value="1"/>
</dbReference>
<evidence type="ECO:0000313" key="18">
    <source>
        <dbReference type="Proteomes" id="UP000008820"/>
    </source>
</evidence>
<dbReference type="GO" id="GO:0010631">
    <property type="term" value="P:epithelial cell migration"/>
    <property type="evidence" value="ECO:0007669"/>
    <property type="project" value="UniProtKB-ARBA"/>
</dbReference>
<feature type="domain" description="EGF-like" evidence="16">
    <location>
        <begin position="539"/>
        <end position="570"/>
    </location>
</feature>
<feature type="disulfide bond" evidence="14">
    <location>
        <begin position="957"/>
        <end position="966"/>
    </location>
</feature>
<feature type="domain" description="EGF-like" evidence="16">
    <location>
        <begin position="931"/>
        <end position="967"/>
    </location>
</feature>
<dbReference type="Pfam" id="PF07645">
    <property type="entry name" value="EGF_CA"/>
    <property type="match status" value="2"/>
</dbReference>
<dbReference type="CDD" id="cd00054">
    <property type="entry name" value="EGF_CA"/>
    <property type="match status" value="21"/>
</dbReference>
<dbReference type="FunFam" id="2.10.25.10:FF:000080">
    <property type="entry name" value="Neurogenic locus notch 1"/>
    <property type="match status" value="1"/>
</dbReference>
<dbReference type="PANTHER" id="PTHR12916:SF4">
    <property type="entry name" value="UNINFLATABLE, ISOFORM C"/>
    <property type="match status" value="1"/>
</dbReference>
<sequence length="2104" mass="228724">MGINLLLAPTIGVFLILVLCPPRTTSIQVEKEAYFNGSAYLRLKTPMTLWSHSAISFKTCRGGEILSQRYAGHALLVSVLPDSVSIVLSAPSTQPIEARVPGRYLDNRWHTLQFVYQLGTLYCLIDKQPTTIANQTYNAQLILDQEIKNEAAVLILGKQYSGCLLHGPGLVFNSSAMNAEAVVFGPCPLAPGLCADHDILTGVPPDYCSHDPCMQHGTCISRSDGYECHCTARFKGKNCEVDTGPPCQSYPCQHGATCTEDSKGDYKCTCAPGYTGTLCETELSVHPLCEKNPCINNGTCRVPPGTNSYECQCLTGFIGTRCEINWDDCKPNLCLNGGRCVDGVDAFTCDCTGTGYGGTLCQNNIDECLVNPCQNGGTCFDTYGSYLCECATGFTGANCQLSFNECKSQPCQHGGTCIDTQDGFECRCPPGYAGLYCELEPGCGQCPIDSDCIAGRCVCKPGTTGSAGHCVEQNAAGTSSNAQKTATNACSEYCFNGASCVFATAAGLRVASANSRNFTCICATGFTGSRCESPIALPYSDECNCLNGGSCTPNSSTCICPQGFDGPRCEVAAVCAPSNCQEPFRCIAGKCQCPDNINCDNVCASNPCLHNGSCYPQGQDYVCKCPPGFEGKRCENDIDECKTKDKICVNGICQNTPGSFRCFCTPGYTGLNCDLDVDECLSHPCKNNAQCVNKENDFECICPPGYSGKDCSIDIDECESNPCTKGSTCRDRVANFTCVCIPGMTGRLCEIDIDDCESAPCQNGGRCIDQLGGFLCDCNQTGFSGSYCQHNINECDSNPCSNGAQCVDKINDYQCKCYPGYTGKNCEEDIDECESNPCQHSGKCLQRSNVTLYYLNNYPKNLPAIFSQQFSFENASGYECICVPGTVGKNCEININECDSSPCKNGVCVDGIGNYTCDCEPGFEGAHCETDIDECLKYKPCVHGTCMDGRNNYNCDCDELWGGKNCSVRLTGCVNEPCLNGGGCIPYLENETQHKFNCSCKQGFQGMTCDTVTTMSLAASSLLIVNTSRDEGYDIQLRFKTTLPNGILAFGNGATSYILVLNNGRLNLHSALLNRWEGVFIGSGLNDSKWQKVFVAINSSHLVLSANEEQTIYPINSYEGTNGSNTSFPITYLGGTTPTLAQPYLKHIARAVSSFVGCMEDVVINGQWVLPGREQEFTTLHNIDTGCPRTPQCEPNPCNSNGLCTDLWHTFSCSCQRPHLGHTCKYNITAATFGHENTTRSAVKVIVSDTARRAIRSVLDISMFIRTRQAAGTVFYLGSDPNMNSTPGDDSYVAAYLSKGELLVRMIFNDTPEGYTVGGNKLDNGYLHLIEVIRNSTLVQVKLNGTEYFRKTLSSSGQLNAQVLYLGGPPPYADSIYSLYKDESEKTPFKGIIQDVQVSNGSHAMIVELYPLNEEGLVLPPPFGEVTIDRTSVLEGVVTDDLCRTQPCKHDAICANTWNDFVCTCPRGYKGKLCQEIQFCELQKCPSNATCQNLDTGYECISNMTFHDDNEPLKFVFNAGNDQQPYTKDTNMDTIEISYRTKFGGTLLYVQESDMYFEISTINKLVTISWKLTLDLPLNNRFEYDEDDNYGWHTIFIKVSNNGKLEAGWKGWETMIDPQPPISVDIDYLAYKHLFSGKHYIYLGGMPAMSHIENNSIVNGGIDKGSTFKGCLGETRVGGYLLPYFPHDVIYPDTFQFTGPHFNLNSSQPEEGCILCFQQSCKNGGVCSNPSEKYACDCPAGYDSDDCSQNIDECLTANCTNNSTCIDGVASFTCQCLEGYEGDLCEFEIDECMSSPCRNGGSCTDLVAGFSCECTEEYAGAQCEVFRLVTCENLPCKNGSICIDGFNSTTGNNFTCSCKTGFSGALCDIPFCQLEECQNGAICMTNDENVPVCRCIPGYTGRLCEIEIDECESMPCFNGGRCIDFINDYKCNCTGTGFEGKNCEIDIDECYELRINCGGRGSCINTRGSFKCQCDEGMCGKECAQVDPCIQNPNLCQNGGECIEDCDKEHRYYCNCTVGFTGINCSEQATLEAEGASGADIALIVVPVVIGILAIAGALIGAFLVTARNKRATRGTYSPSAQEYCNPRLEMDNVLKPPPEERLI</sequence>
<feature type="disulfide bond" evidence="14">
    <location>
        <begin position="664"/>
        <end position="673"/>
    </location>
</feature>
<dbReference type="EnsemblMetazoa" id="AAEL009093-RB">
    <property type="protein sequence ID" value="AAEL009093-PB"/>
    <property type="gene ID" value="AAEL009093"/>
</dbReference>
<feature type="domain" description="EGF-like" evidence="16">
    <location>
        <begin position="325"/>
        <end position="362"/>
    </location>
</feature>
<dbReference type="GO" id="GO:0007498">
    <property type="term" value="P:mesoderm development"/>
    <property type="evidence" value="ECO:0007669"/>
    <property type="project" value="UniProtKB-ARBA"/>
</dbReference>
<dbReference type="FunFam" id="2.10.25.10:FF:000122">
    <property type="entry name" value="Protein crumbs homolog 2"/>
    <property type="match status" value="2"/>
</dbReference>
<feature type="disulfide bond" evidence="14">
    <location>
        <begin position="560"/>
        <end position="569"/>
    </location>
</feature>
<dbReference type="FunFam" id="2.10.25.10:FF:000173">
    <property type="entry name" value="Neurogenic locus notch protein 2"/>
    <property type="match status" value="1"/>
</dbReference>
<dbReference type="SMART" id="SM00282">
    <property type="entry name" value="LamG"/>
    <property type="match status" value="2"/>
</dbReference>
<dbReference type="FunFam" id="2.10.25.10:FF:000716">
    <property type="entry name" value="Crumbs, isoform D"/>
    <property type="match status" value="1"/>
</dbReference>
<feature type="disulfide bond" evidence="14">
    <location>
        <begin position="625"/>
        <end position="634"/>
    </location>
</feature>
<dbReference type="GO" id="GO:0050877">
    <property type="term" value="P:nervous system process"/>
    <property type="evidence" value="ECO:0007669"/>
    <property type="project" value="UniProtKB-ARBA"/>
</dbReference>
<dbReference type="PROSITE" id="PS00022">
    <property type="entry name" value="EGF_1"/>
    <property type="match status" value="23"/>
</dbReference>
<dbReference type="InterPro" id="IPR000742">
    <property type="entry name" value="EGF"/>
</dbReference>
<feature type="domain" description="EGF-like" evidence="16">
    <location>
        <begin position="1907"/>
        <end position="1944"/>
    </location>
</feature>
<feature type="domain" description="EGF-like" evidence="16">
    <location>
        <begin position="1788"/>
        <end position="1824"/>
    </location>
</feature>
<feature type="disulfide bond" evidence="14">
    <location>
        <begin position="390"/>
        <end position="399"/>
    </location>
</feature>
<reference evidence="17 18" key="1">
    <citation type="submission" date="2017-06" db="EMBL/GenBank/DDBJ databases">
        <title>Aedes aegypti genome working group (AGWG) sequencing and assembly.</title>
        <authorList>
            <consortium name="Aedes aegypti Genome Working Group (AGWG)"/>
            <person name="Matthews B.J."/>
        </authorList>
    </citation>
    <scope>NUCLEOTIDE SEQUENCE [LARGE SCALE GENOMIC DNA]</scope>
    <source>
        <strain evidence="17 18">LVP_AGWG</strain>
    </source>
</reference>
<dbReference type="GO" id="GO:0048608">
    <property type="term" value="P:reproductive structure development"/>
    <property type="evidence" value="ECO:0007669"/>
    <property type="project" value="UniProtKB-ARBA"/>
</dbReference>
<evidence type="ECO:0000256" key="12">
    <source>
        <dbReference type="ARBA" id="ARBA00023157"/>
    </source>
</evidence>
<feature type="disulfide bond" evidence="14">
    <location>
        <begin position="270"/>
        <end position="279"/>
    </location>
</feature>
<feature type="domain" description="EGF-like" evidence="16">
    <location>
        <begin position="600"/>
        <end position="635"/>
    </location>
</feature>
<feature type="disulfide bond" evidence="14">
    <location>
        <begin position="313"/>
        <end position="322"/>
    </location>
</feature>
<dbReference type="GO" id="GO:0009986">
    <property type="term" value="C:cell surface"/>
    <property type="evidence" value="ECO:0007669"/>
    <property type="project" value="UniProtKB-ARBA"/>
</dbReference>
<feature type="domain" description="Laminin G" evidence="15">
    <location>
        <begin position="1234"/>
        <end position="1443"/>
    </location>
</feature>
<feature type="domain" description="EGF-like" evidence="16">
    <location>
        <begin position="637"/>
        <end position="674"/>
    </location>
</feature>
<dbReference type="PROSITE" id="PS01187">
    <property type="entry name" value="EGF_CA"/>
    <property type="match status" value="8"/>
</dbReference>
<evidence type="ECO:0000313" key="17">
    <source>
        <dbReference type="EnsemblMetazoa" id="AAEL009093-PB"/>
    </source>
</evidence>
<evidence type="ECO:0000256" key="14">
    <source>
        <dbReference type="PROSITE-ProRule" id="PRU00076"/>
    </source>
</evidence>
<evidence type="ECO:0000256" key="5">
    <source>
        <dbReference type="ARBA" id="ARBA00022536"/>
    </source>
</evidence>
<dbReference type="GO" id="GO:0048667">
    <property type="term" value="P:cell morphogenesis involved in neuron differentiation"/>
    <property type="evidence" value="ECO:0007669"/>
    <property type="project" value="UniProtKB-ARBA"/>
</dbReference>
<feature type="domain" description="EGF-like" evidence="16">
    <location>
        <begin position="1985"/>
        <end position="2026"/>
    </location>
</feature>
<keyword evidence="11" id="KW-0472">Membrane</keyword>
<dbReference type="FunFam" id="2.10.25.10:FF:000471">
    <property type="entry name" value="Protein lin-12"/>
    <property type="match status" value="1"/>
</dbReference>
<dbReference type="SMART" id="SM00181">
    <property type="entry name" value="EGF"/>
    <property type="match status" value="29"/>
</dbReference>
<dbReference type="SUPFAM" id="SSF57184">
    <property type="entry name" value="Growth factor receptor domain"/>
    <property type="match status" value="1"/>
</dbReference>
<keyword evidence="6" id="KW-0812">Transmembrane</keyword>
<name>A0A6I8TBL7_AEDAE</name>
<feature type="domain" description="EGF-like" evidence="16">
    <location>
        <begin position="1750"/>
        <end position="1786"/>
    </location>
</feature>
<dbReference type="GO" id="GO:0048598">
    <property type="term" value="P:embryonic morphogenesis"/>
    <property type="evidence" value="ECO:0007669"/>
    <property type="project" value="UniProtKB-ARBA"/>
</dbReference>
<keyword evidence="9" id="KW-0106">Calcium</keyword>
<dbReference type="PANTHER" id="PTHR12916">
    <property type="entry name" value="CYTOCHROME C OXIDASE POLYPEPTIDE VIC-2"/>
    <property type="match status" value="1"/>
</dbReference>
<keyword evidence="12 14" id="KW-1015">Disulfide bond</keyword>
<dbReference type="InParanoid" id="A0A6I8TBL7"/>
<feature type="domain" description="EGF-like" evidence="16">
    <location>
        <begin position="1439"/>
        <end position="1475"/>
    </location>
</feature>
<dbReference type="FunFam" id="2.10.25.10:FF:000391">
    <property type="entry name" value="Weary, isoform C"/>
    <property type="match status" value="2"/>
</dbReference>
<dbReference type="SMART" id="SM00179">
    <property type="entry name" value="EGF_CA"/>
    <property type="match status" value="25"/>
</dbReference>
<evidence type="ECO:0000256" key="11">
    <source>
        <dbReference type="ARBA" id="ARBA00023136"/>
    </source>
</evidence>
<dbReference type="FunFam" id="2.10.25.10:FF:000279">
    <property type="entry name" value="Neurogenic locus notch 1"/>
    <property type="match status" value="1"/>
</dbReference>
<evidence type="ECO:0000259" key="16">
    <source>
        <dbReference type="PROSITE" id="PS50026"/>
    </source>
</evidence>
<dbReference type="GO" id="GO:0007548">
    <property type="term" value="P:sex differentiation"/>
    <property type="evidence" value="ECO:0007669"/>
    <property type="project" value="UniProtKB-ARBA"/>
</dbReference>
<keyword evidence="5 14" id="KW-0245">EGF-like domain</keyword>
<keyword evidence="13" id="KW-0325">Glycoprotein</keyword>
<dbReference type="GO" id="GO:0005886">
    <property type="term" value="C:plasma membrane"/>
    <property type="evidence" value="ECO:0007669"/>
    <property type="project" value="UniProtKB-SubCell"/>
</dbReference>
<feature type="domain" description="EGF-like" evidence="16">
    <location>
        <begin position="714"/>
        <end position="750"/>
    </location>
</feature>
<feature type="domain" description="Laminin G" evidence="15">
    <location>
        <begin position="1012"/>
        <end position="1187"/>
    </location>
</feature>
<comment type="similarity">
    <text evidence="2">Belongs to the NOTCH family.</text>
</comment>
<dbReference type="Proteomes" id="UP000008820">
    <property type="component" value="Chromosome 3"/>
</dbReference>
<feature type="disulfide bond" evidence="14">
    <location>
        <begin position="1738"/>
        <end position="1747"/>
    </location>
</feature>
<dbReference type="SUPFAM" id="SSF49899">
    <property type="entry name" value="Concanavalin A-like lectins/glucanases"/>
    <property type="match status" value="4"/>
</dbReference>
<dbReference type="GO" id="GO:0048568">
    <property type="term" value="P:embryonic organ development"/>
    <property type="evidence" value="ECO:0007669"/>
    <property type="project" value="UniProtKB-ARBA"/>
</dbReference>
<dbReference type="FunFam" id="2.10.25.10:FF:000172">
    <property type="entry name" value="FAT atypical cadherin 3"/>
    <property type="match status" value="1"/>
</dbReference>
<dbReference type="PROSITE" id="PS01186">
    <property type="entry name" value="EGF_2"/>
    <property type="match status" value="17"/>
</dbReference>
<reference evidence="17" key="2">
    <citation type="submission" date="2020-05" db="UniProtKB">
        <authorList>
            <consortium name="EnsemblMetazoa"/>
        </authorList>
    </citation>
    <scope>IDENTIFICATION</scope>
    <source>
        <strain evidence="17">LVP_AGWG</strain>
    </source>
</reference>
<feature type="domain" description="EGF-like" evidence="16">
    <location>
        <begin position="1868"/>
        <end position="1905"/>
    </location>
</feature>
<feature type="domain" description="EGF-like" evidence="16">
    <location>
        <begin position="894"/>
        <end position="929"/>
    </location>
</feature>